<dbReference type="UniPathway" id="UPA00051">
    <property type="reaction ID" value="UER00081"/>
</dbReference>
<evidence type="ECO:0000256" key="10">
    <source>
        <dbReference type="ARBA" id="ARBA00022628"/>
    </source>
</evidence>
<dbReference type="SUPFAM" id="SSF56507">
    <property type="entry name" value="Methionine synthase activation domain-like"/>
    <property type="match status" value="1"/>
</dbReference>
<dbReference type="InterPro" id="IPR037010">
    <property type="entry name" value="VitB12-dep_Met_synth_activ_sf"/>
</dbReference>
<dbReference type="GO" id="GO:0008270">
    <property type="term" value="F:zinc ion binding"/>
    <property type="evidence" value="ECO:0007669"/>
    <property type="project" value="InterPro"/>
</dbReference>
<dbReference type="PROSITE" id="PS50970">
    <property type="entry name" value="HCY"/>
    <property type="match status" value="1"/>
</dbReference>
<feature type="binding site" evidence="25">
    <location>
        <position position="797"/>
    </location>
    <ligand>
        <name>methylcob(III)alamin</name>
        <dbReference type="ChEBI" id="CHEBI:28115"/>
    </ligand>
</feature>
<dbReference type="SUPFAM" id="SSF82282">
    <property type="entry name" value="Homocysteine S-methyltransferase"/>
    <property type="match status" value="1"/>
</dbReference>
<dbReference type="Pfam" id="PF02607">
    <property type="entry name" value="B12-binding_2"/>
    <property type="match status" value="1"/>
</dbReference>
<evidence type="ECO:0000256" key="15">
    <source>
        <dbReference type="ARBA" id="ARBA00022737"/>
    </source>
</evidence>
<dbReference type="PROSITE" id="PS51337">
    <property type="entry name" value="B12_BINDING_NTER"/>
    <property type="match status" value="1"/>
</dbReference>
<evidence type="ECO:0000256" key="9">
    <source>
        <dbReference type="ARBA" id="ARBA00022605"/>
    </source>
</evidence>
<keyword evidence="20" id="KW-0170">Cobalt</keyword>
<evidence type="ECO:0000256" key="12">
    <source>
        <dbReference type="ARBA" id="ARBA00022679"/>
    </source>
</evidence>
<evidence type="ECO:0000256" key="4">
    <source>
        <dbReference type="ARBA" id="ARBA00004777"/>
    </source>
</evidence>
<keyword evidence="12 27" id="KW-0808">Transferase</keyword>
<comment type="caution">
    <text evidence="26">Lacks conserved residue(s) required for the propagation of feature annotation.</text>
</comment>
<dbReference type="InterPro" id="IPR000489">
    <property type="entry name" value="Pterin-binding_dom"/>
</dbReference>
<evidence type="ECO:0000256" key="16">
    <source>
        <dbReference type="ARBA" id="ARBA00022827"/>
    </source>
</evidence>
<dbReference type="SMART" id="SM01018">
    <property type="entry name" value="B12-binding_2"/>
    <property type="match status" value="1"/>
</dbReference>
<evidence type="ECO:0000256" key="23">
    <source>
        <dbReference type="ARBA" id="ARBA00072160"/>
    </source>
</evidence>
<evidence type="ECO:0000256" key="18">
    <source>
        <dbReference type="ARBA" id="ARBA00023002"/>
    </source>
</evidence>
<dbReference type="InterPro" id="IPR033706">
    <property type="entry name" value="Met_synthase_B12-bd"/>
</dbReference>
<dbReference type="PANTHER" id="PTHR45833:SF1">
    <property type="entry name" value="METHIONINE SYNTHASE"/>
    <property type="match status" value="1"/>
</dbReference>
<evidence type="ECO:0000256" key="25">
    <source>
        <dbReference type="PIRSR" id="PIRSR000381-2"/>
    </source>
</evidence>
<evidence type="ECO:0000256" key="1">
    <source>
        <dbReference type="ARBA" id="ARBA00001947"/>
    </source>
</evidence>
<feature type="binding site" description="axial binding residue" evidence="24">
    <location>
        <position position="697"/>
    </location>
    <ligand>
        <name>methylcob(III)alamin</name>
        <dbReference type="ChEBI" id="CHEBI:28115"/>
    </ligand>
    <ligandPart>
        <name>Co</name>
        <dbReference type="ChEBI" id="CHEBI:27638"/>
    </ligandPart>
</feature>
<feature type="binding site" evidence="24">
    <location>
        <position position="244"/>
    </location>
    <ligand>
        <name>Zn(2+)</name>
        <dbReference type="ChEBI" id="CHEBI:29105"/>
    </ligand>
</feature>
<dbReference type="GO" id="GO:0031419">
    <property type="term" value="F:cobalamin binding"/>
    <property type="evidence" value="ECO:0007669"/>
    <property type="project" value="UniProtKB-KW"/>
</dbReference>
<dbReference type="EC" id="2.1.1.13" evidence="7"/>
<dbReference type="Gene3D" id="1.10.1240.10">
    <property type="entry name" value="Methionine synthase domain"/>
    <property type="match status" value="1"/>
</dbReference>
<evidence type="ECO:0000256" key="8">
    <source>
        <dbReference type="ARBA" id="ARBA00022603"/>
    </source>
</evidence>
<dbReference type="InterPro" id="IPR050554">
    <property type="entry name" value="Met_Synthase/Corrinoid"/>
</dbReference>
<dbReference type="InterPro" id="IPR036724">
    <property type="entry name" value="Cobalamin-bd_sf"/>
</dbReference>
<keyword evidence="10 24" id="KW-0846">Cobalamin</keyword>
<dbReference type="CDD" id="cd00537">
    <property type="entry name" value="MTHFR"/>
    <property type="match status" value="1"/>
</dbReference>
<dbReference type="UniPathway" id="UPA00193"/>
<evidence type="ECO:0000256" key="3">
    <source>
        <dbReference type="ARBA" id="ARBA00001974"/>
    </source>
</evidence>
<keyword evidence="15" id="KW-0677">Repeat</keyword>
<proteinExistence type="inferred from homology"/>
<evidence type="ECO:0000256" key="11">
    <source>
        <dbReference type="ARBA" id="ARBA00022630"/>
    </source>
</evidence>
<protein>
    <recommendedName>
        <fullName evidence="23">Probable methionine synthase</fullName>
        <ecNumber evidence="7">2.1.1.13</ecNumber>
    </recommendedName>
    <alternativeName>
        <fullName evidence="22">5-methyltetrahydrofolate--homocysteine methyltransferase</fullName>
    </alternativeName>
    <alternativeName>
        <fullName evidence="21">Vitamin-B12 dependent methionine synthase</fullName>
    </alternativeName>
</protein>
<evidence type="ECO:0000256" key="27">
    <source>
        <dbReference type="PROSITE-ProRule" id="PRU00346"/>
    </source>
</evidence>
<accession>A0A7R8WIJ2</accession>
<dbReference type="InterPro" id="IPR011005">
    <property type="entry name" value="Dihydropteroate_synth-like_sf"/>
</dbReference>
<sequence length="1358" mass="152542">MNMTLEQAAQQRILVLDGAMGTMIQQHKLEEEDYRGDRFKDFHTALKGNNDLLCLTKPELIGQIHRDFLEAGADLIETNTFNANRISMADYDMQDLVEEMNTTAVQIAKEAAQEYSKKNPDKPRFVLGAMGPTNKTASISPKVTDPGYREVDYEFLGDVYREQAMALIKAGADALLVETIFDTLNAKAAFHGIKLAMEEVGKKVPLMASGTITDKSGRTLSGQTTEAFLISLMHVDLFSIGINCALGAHDLRPYIKVLADKAPFRVSVYPNAGLPNAFGGYDESPESMVQEMRYFLDENEVNIVGSRKFLRLIQEEKYEEALDIARDQVEGGAQILDVNMDEGMLDGKAAMIKFLRLIAAEPDIARIPIMIDSSKWEIIEAGLQNVQGKSVVNSISMKEGEALFLEHAKKVKAYGAATVVMAFDKDGQADTYQRRIDICKRSYDLLVGKLDFNPKDIIFDPNIFPVATGIEEHRSYALDFFKATQWIKENLPGALVSGGVSNVSFSFRGNDTVREAMHSAFLYHAIKHGMDMGIVNPTMLEVYDEIPKDLLERVEDVLLDRRDDATERLIDFAEGLKGQTKSKEKLLEWRSWSLDKRIEHALVKGITEFVDEDTEEARQLYPTPLEVIEGPLMRGMNVVGDLFGEGKMFLPQVVKSARVMKKAVAYLTPYLEAEKAKNNDLSKAHKILLATVKGDVHDIGKNIVSVVLSCNGFDIIDLGVMVPSERILEEAEKHQVKLIGLSGLITPSLDEMVDFAKLLKESNLNMPLLIGGATTSVAHTAVKILPEYAEVIHVKDASKSVPVATSLLGVGKEALLAETQKEYEKIRKGYLERSEKKSYIAIEEARNNRLQVAFDKIIKPQKLGVFEEHVLLEQLIPFIDWTPFFQTWELRGVYPKILSDATYGEEAQKLYNDAQEMLETILDKELCEPKGVWGLFPAHRVEKDSVLIDHNQHSVRFDFLRQQAEKKEGQPYYSLCDYIASAEEAKEDYIGCFAVTAGSGLEKFAKEFEEQHDDYNSILVKALADRIAEAFAEYLHWRIRTDHWGYAADENLSNEELIKEKYQGIRPAPGYPACPDHLEKQTIWDVLNVEKHTEEYIYKKHSNGLLERKATRKRPGTVAICAAIQSHYKIDAVPHIICGGFTKEDTENALIDLNFLDIDNVLVLRGDPPKGEGNFTPTEGGHHYASDLLEQVVDMNQGKYLDEEVENAVQSNFCIGVAGYPEKHFEAPNLATDIDYLKLKQDKGAEYIVTQLFFDNQKYFDFVEKCRAAGISIPIIPGIKPLATKQQVNILPNVFHIDLPEELSKEALKCADNKAVREVGIAWCIQQCKELMDFGVPVLHFYTMSKAGMTKRIVKEVF</sequence>
<dbReference type="InterPro" id="IPR029041">
    <property type="entry name" value="FAD-linked_oxidoreductase-like"/>
</dbReference>
<dbReference type="InterPro" id="IPR003759">
    <property type="entry name" value="Cbl-bd_cap"/>
</dbReference>
<dbReference type="Pfam" id="PF02219">
    <property type="entry name" value="MTHFR"/>
    <property type="match status" value="1"/>
</dbReference>
<dbReference type="GO" id="GO:0005829">
    <property type="term" value="C:cytosol"/>
    <property type="evidence" value="ECO:0007669"/>
    <property type="project" value="TreeGrafter"/>
</dbReference>
<comment type="similarity">
    <text evidence="6">Belongs to the vitamin-B12 dependent methionine synthase family.</text>
</comment>
<comment type="cofactor">
    <cofactor evidence="3">
        <name>FAD</name>
        <dbReference type="ChEBI" id="CHEBI:57692"/>
    </cofactor>
</comment>
<evidence type="ECO:0000256" key="26">
    <source>
        <dbReference type="PROSITE-ProRule" id="PRU00333"/>
    </source>
</evidence>
<dbReference type="PROSITE" id="PS50972">
    <property type="entry name" value="PTERIN_BINDING"/>
    <property type="match status" value="1"/>
</dbReference>
<keyword evidence="8 27" id="KW-0489">Methyltransferase</keyword>
<dbReference type="GO" id="GO:0035999">
    <property type="term" value="P:tetrahydrofolate interconversion"/>
    <property type="evidence" value="ECO:0007669"/>
    <property type="project" value="UniProtKB-UniPathway"/>
</dbReference>
<dbReference type="Gene3D" id="1.10.288.10">
    <property type="entry name" value="Cobalamin-dependent Methionine Synthase, domain 2"/>
    <property type="match status" value="1"/>
</dbReference>
<feature type="binding site" evidence="25">
    <location>
        <position position="742"/>
    </location>
    <ligand>
        <name>methylcob(III)alamin</name>
        <dbReference type="ChEBI" id="CHEBI:28115"/>
    </ligand>
</feature>
<comment type="pathway">
    <text evidence="4 28">One-carbon metabolism; tetrahydrofolate interconversion.</text>
</comment>
<dbReference type="OrthoDB" id="261426at2759"/>
<dbReference type="InterPro" id="IPR003726">
    <property type="entry name" value="HCY_dom"/>
</dbReference>
<dbReference type="PROSITE" id="PS50974">
    <property type="entry name" value="ADOMET_ACTIVATION"/>
    <property type="match status" value="1"/>
</dbReference>
<dbReference type="Pfam" id="PF02965">
    <property type="entry name" value="Met_synt_B12"/>
    <property type="match status" value="1"/>
</dbReference>
<dbReference type="PIRSF" id="PIRSF000381">
    <property type="entry name" value="MetH"/>
    <property type="match status" value="1"/>
</dbReference>
<evidence type="ECO:0000256" key="5">
    <source>
        <dbReference type="ARBA" id="ARBA00005178"/>
    </source>
</evidence>
<dbReference type="Gene3D" id="3.20.20.20">
    <property type="entry name" value="Dihydropteroate synthase-like"/>
    <property type="match status" value="1"/>
</dbReference>
<dbReference type="NCBIfam" id="TIGR02082">
    <property type="entry name" value="metH"/>
    <property type="match status" value="1"/>
</dbReference>
<feature type="binding site" evidence="25">
    <location>
        <position position="629"/>
    </location>
    <ligand>
        <name>methylcob(III)alamin</name>
        <dbReference type="ChEBI" id="CHEBI:28115"/>
    </ligand>
</feature>
<dbReference type="Gene3D" id="3.20.20.220">
    <property type="match status" value="1"/>
</dbReference>
<dbReference type="InterPro" id="IPR003171">
    <property type="entry name" value="Mehydrof_redctse-like"/>
</dbReference>
<dbReference type="InterPro" id="IPR004223">
    <property type="entry name" value="VitB12-dep_Met_synth_activ_dom"/>
</dbReference>
<dbReference type="SUPFAM" id="SSF51717">
    <property type="entry name" value="Dihydropteroate synthetase-like"/>
    <property type="match status" value="1"/>
</dbReference>
<evidence type="ECO:0000256" key="13">
    <source>
        <dbReference type="ARBA" id="ARBA00022691"/>
    </source>
</evidence>
<dbReference type="PROSITE" id="PS51332">
    <property type="entry name" value="B12_BINDING"/>
    <property type="match status" value="1"/>
</dbReference>
<keyword evidence="11" id="KW-0285">Flavoprotein</keyword>
<dbReference type="InterPro" id="IPR011822">
    <property type="entry name" value="MetH"/>
</dbReference>
<keyword evidence="13 25" id="KW-0949">S-adenosyl-L-methionine</keyword>
<dbReference type="FunFam" id="3.20.20.20:FF:000002">
    <property type="entry name" value="Methionine synthase"/>
    <property type="match status" value="1"/>
</dbReference>
<dbReference type="Gene3D" id="3.40.50.280">
    <property type="entry name" value="Cobalamin-binding domain"/>
    <property type="match status" value="1"/>
</dbReference>
<dbReference type="Pfam" id="PF02574">
    <property type="entry name" value="S-methyl_trans"/>
    <property type="match status" value="1"/>
</dbReference>
<evidence type="ECO:0000313" key="29">
    <source>
        <dbReference type="EMBL" id="CAD7232397.1"/>
    </source>
</evidence>
<dbReference type="Gene3D" id="3.20.20.330">
    <property type="entry name" value="Homocysteine-binding-like domain"/>
    <property type="match status" value="1"/>
</dbReference>
<evidence type="ECO:0000256" key="19">
    <source>
        <dbReference type="ARBA" id="ARBA00023167"/>
    </source>
</evidence>
<evidence type="ECO:0000256" key="22">
    <source>
        <dbReference type="ARBA" id="ARBA00031040"/>
    </source>
</evidence>
<dbReference type="InterPro" id="IPR036589">
    <property type="entry name" value="HCY_dom_sf"/>
</dbReference>
<dbReference type="GO" id="GO:0032259">
    <property type="term" value="P:methylation"/>
    <property type="evidence" value="ECO:0007669"/>
    <property type="project" value="UniProtKB-KW"/>
</dbReference>
<dbReference type="GO" id="GO:0008705">
    <property type="term" value="F:methionine synthase activity"/>
    <property type="evidence" value="ECO:0007669"/>
    <property type="project" value="UniProtKB-EC"/>
</dbReference>
<dbReference type="PANTHER" id="PTHR45833">
    <property type="entry name" value="METHIONINE SYNTHASE"/>
    <property type="match status" value="1"/>
</dbReference>
<dbReference type="CDD" id="cd00740">
    <property type="entry name" value="MeTr"/>
    <property type="match status" value="1"/>
</dbReference>
<feature type="binding site" evidence="25">
    <location>
        <begin position="694"/>
        <end position="698"/>
    </location>
    <ligand>
        <name>methylcob(III)alamin</name>
        <dbReference type="ChEBI" id="CHEBI:28115"/>
    </ligand>
</feature>
<dbReference type="SUPFAM" id="SSF52242">
    <property type="entry name" value="Cobalamin (vitamin B12)-binding domain"/>
    <property type="match status" value="1"/>
</dbReference>
<keyword evidence="9" id="KW-0028">Amino-acid biosynthesis</keyword>
<keyword evidence="19" id="KW-0486">Methionine biosynthesis</keyword>
<evidence type="ECO:0000256" key="7">
    <source>
        <dbReference type="ARBA" id="ARBA00012032"/>
    </source>
</evidence>
<dbReference type="CDD" id="cd02069">
    <property type="entry name" value="methionine_synthase_B12_BD"/>
    <property type="match status" value="1"/>
</dbReference>
<comment type="pathway">
    <text evidence="5">Amino-acid biosynthesis; L-methionine biosynthesis via de novo pathway; L-methionine from L-homocysteine (MetH route): step 1/1.</text>
</comment>
<evidence type="ECO:0000256" key="2">
    <source>
        <dbReference type="ARBA" id="ARBA00001956"/>
    </source>
</evidence>
<evidence type="ECO:0000256" key="28">
    <source>
        <dbReference type="RuleBase" id="RU004254"/>
    </source>
</evidence>
<dbReference type="Gene3D" id="3.10.196.10">
    <property type="entry name" value="Vitamin B12-dependent methionine synthase, activation domain"/>
    <property type="match status" value="1"/>
</dbReference>
<evidence type="ECO:0000256" key="14">
    <source>
        <dbReference type="ARBA" id="ARBA00022723"/>
    </source>
</evidence>
<dbReference type="GO" id="GO:0050667">
    <property type="term" value="P:homocysteine metabolic process"/>
    <property type="evidence" value="ECO:0007669"/>
    <property type="project" value="TreeGrafter"/>
</dbReference>
<reference evidence="29" key="1">
    <citation type="submission" date="2020-11" db="EMBL/GenBank/DDBJ databases">
        <authorList>
            <person name="Tran Van P."/>
        </authorList>
    </citation>
    <scope>NUCLEOTIDE SEQUENCE</scope>
</reference>
<feature type="binding site" evidence="25">
    <location>
        <position position="1066"/>
    </location>
    <ligand>
        <name>S-adenosyl-L-methionine</name>
        <dbReference type="ChEBI" id="CHEBI:59789"/>
    </ligand>
</feature>
<dbReference type="FunFam" id="3.20.20.330:FF:000001">
    <property type="entry name" value="Methionine synthase"/>
    <property type="match status" value="1"/>
</dbReference>
<dbReference type="InterPro" id="IPR036594">
    <property type="entry name" value="Meth_synthase_dom"/>
</dbReference>
<dbReference type="EMBL" id="OB664623">
    <property type="protein sequence ID" value="CAD7232397.1"/>
    <property type="molecule type" value="Genomic_DNA"/>
</dbReference>
<dbReference type="FunFam" id="1.10.1240.10:FF:000001">
    <property type="entry name" value="Methionine synthase"/>
    <property type="match status" value="1"/>
</dbReference>
<name>A0A7R8WIJ2_9CRUS</name>
<keyword evidence="16" id="KW-0274">FAD</keyword>
<evidence type="ECO:0000256" key="24">
    <source>
        <dbReference type="PIRSR" id="PIRSR000381-1"/>
    </source>
</evidence>
<dbReference type="InterPro" id="IPR006158">
    <property type="entry name" value="Cobalamin-bd"/>
</dbReference>
<dbReference type="GO" id="GO:0004489">
    <property type="term" value="F:methylenetetrahydrofolate reductase [NAD(P)H] activity"/>
    <property type="evidence" value="ECO:0007669"/>
    <property type="project" value="InterPro"/>
</dbReference>
<evidence type="ECO:0000256" key="17">
    <source>
        <dbReference type="ARBA" id="ARBA00022833"/>
    </source>
</evidence>
<keyword evidence="14 24" id="KW-0479">Metal-binding</keyword>
<feature type="binding site" evidence="25">
    <location>
        <position position="880"/>
    </location>
    <ligand>
        <name>S-adenosyl-L-methionine</name>
        <dbReference type="ChEBI" id="CHEBI:59789"/>
    </ligand>
</feature>
<keyword evidence="17 24" id="KW-0862">Zinc</keyword>
<keyword evidence="18" id="KW-0560">Oxidoreductase</keyword>
<gene>
    <name evidence="29" type="ORF">CTOB1V02_LOCUS10233</name>
</gene>
<dbReference type="SUPFAM" id="SSF47644">
    <property type="entry name" value="Methionine synthase domain"/>
    <property type="match status" value="1"/>
</dbReference>
<comment type="cofactor">
    <cofactor evidence="2 24">
        <name>methylcob(III)alamin</name>
        <dbReference type="ChEBI" id="CHEBI:28115"/>
    </cofactor>
</comment>
<organism evidence="29">
    <name type="scientific">Cyprideis torosa</name>
    <dbReference type="NCBI Taxonomy" id="163714"/>
    <lineage>
        <taxon>Eukaryota</taxon>
        <taxon>Metazoa</taxon>
        <taxon>Ecdysozoa</taxon>
        <taxon>Arthropoda</taxon>
        <taxon>Crustacea</taxon>
        <taxon>Oligostraca</taxon>
        <taxon>Ostracoda</taxon>
        <taxon>Podocopa</taxon>
        <taxon>Podocopida</taxon>
        <taxon>Cytherocopina</taxon>
        <taxon>Cytheroidea</taxon>
        <taxon>Cytherideidae</taxon>
        <taxon>Cyprideis</taxon>
    </lineage>
</organism>
<evidence type="ECO:0000256" key="6">
    <source>
        <dbReference type="ARBA" id="ARBA00010398"/>
    </source>
</evidence>
<comment type="cofactor">
    <cofactor evidence="1">
        <name>Zn(2+)</name>
        <dbReference type="ChEBI" id="CHEBI:29105"/>
    </cofactor>
</comment>
<evidence type="ECO:0000256" key="20">
    <source>
        <dbReference type="ARBA" id="ARBA00023285"/>
    </source>
</evidence>
<dbReference type="Pfam" id="PF02310">
    <property type="entry name" value="B12-binding"/>
    <property type="match status" value="1"/>
</dbReference>
<feature type="binding site" evidence="25">
    <location>
        <position position="746"/>
    </location>
    <ligand>
        <name>methylcob(III)alamin</name>
        <dbReference type="ChEBI" id="CHEBI:28115"/>
    </ligand>
</feature>
<dbReference type="SUPFAM" id="SSF51730">
    <property type="entry name" value="FAD-linked oxidoreductase"/>
    <property type="match status" value="1"/>
</dbReference>
<evidence type="ECO:0000256" key="21">
    <source>
        <dbReference type="ARBA" id="ARBA00030163"/>
    </source>
</evidence>